<evidence type="ECO:0000256" key="2">
    <source>
        <dbReference type="SAM" id="SignalP"/>
    </source>
</evidence>
<dbReference type="AlphaFoldDB" id="B3M3X1"/>
<feature type="region of interest" description="Disordered" evidence="1">
    <location>
        <begin position="22"/>
        <end position="122"/>
    </location>
</feature>
<keyword evidence="5" id="KW-1185">Reference proteome</keyword>
<dbReference type="GeneID" id="6507871"/>
<evidence type="ECO:0000313" key="4">
    <source>
        <dbReference type="EMBL" id="EDV39307.1"/>
    </source>
</evidence>
<dbReference type="EMBL" id="CH902618">
    <property type="protein sequence ID" value="EDV39307.1"/>
    <property type="molecule type" value="Genomic_DNA"/>
</dbReference>
<reference evidence="3" key="3">
    <citation type="submission" date="2015-10" db="EMBL/GenBank/DDBJ databases">
        <authorList>
            <consortium name="FlyBase"/>
        </authorList>
    </citation>
    <scope>NUCLEOTIDE SEQUENCE</scope>
    <source>
        <strain evidence="3">TSC#14024-0371.13</strain>
    </source>
</reference>
<dbReference type="HOGENOM" id="CLU_2029053_0_0_1"/>
<feature type="compositionally biased region" description="Pro residues" evidence="1">
    <location>
        <begin position="27"/>
        <end position="48"/>
    </location>
</feature>
<name>B3M3X1_DROAN</name>
<feature type="chain" id="PRO_5014298421" evidence="2">
    <location>
        <begin position="21"/>
        <end position="122"/>
    </location>
</feature>
<dbReference type="KEGG" id="dan:6507871"/>
<gene>
    <name evidence="3" type="primary">Dana\GF24567</name>
    <name evidence="4" type="synonym">Dana\GF25246</name>
    <name evidence="3" type="synonym">dana_GLEANR_9280</name>
    <name evidence="4" type="synonym">dana_GLEANR_9923</name>
    <name evidence="3" type="ORF">GF24567</name>
    <name evidence="4" type="ORF">GF25246</name>
</gene>
<dbReference type="EMBL" id="CH902618">
    <property type="protein sequence ID" value="EDV39305.1"/>
    <property type="molecule type" value="Genomic_DNA"/>
</dbReference>
<feature type="compositionally biased region" description="Low complexity" evidence="1">
    <location>
        <begin position="49"/>
        <end position="82"/>
    </location>
</feature>
<reference evidence="3 5" key="1">
    <citation type="journal article" date="2007" name="Nature">
        <title>Evolution of genes and genomes on the Drosophila phylogeny.</title>
        <authorList>
            <consortium name="Drosophila 12 Genomes Consortium"/>
            <person name="Clark A.G."/>
            <person name="Eisen M.B."/>
            <person name="Smith D.R."/>
            <person name="Bergman C.M."/>
            <person name="Oliver B."/>
            <person name="Markow T.A."/>
            <person name="Kaufman T.C."/>
            <person name="Kellis M."/>
            <person name="Gelbart W."/>
            <person name="Iyer V.N."/>
            <person name="Pollard D.A."/>
            <person name="Sackton T.B."/>
            <person name="Larracuente A.M."/>
            <person name="Singh N.D."/>
            <person name="Abad J.P."/>
            <person name="Abt D.N."/>
            <person name="Adryan B."/>
            <person name="Aguade M."/>
            <person name="Akashi H."/>
            <person name="Anderson W.W."/>
            <person name="Aquadro C.F."/>
            <person name="Ardell D.H."/>
            <person name="Arguello R."/>
            <person name="Artieri C.G."/>
            <person name="Barbash D.A."/>
            <person name="Barker D."/>
            <person name="Barsanti P."/>
            <person name="Batterham P."/>
            <person name="Batzoglou S."/>
            <person name="Begun D."/>
            <person name="Bhutkar A."/>
            <person name="Blanco E."/>
            <person name="Bosak S.A."/>
            <person name="Bradley R.K."/>
            <person name="Brand A.D."/>
            <person name="Brent M.R."/>
            <person name="Brooks A.N."/>
            <person name="Brown R.H."/>
            <person name="Butlin R.K."/>
            <person name="Caggese C."/>
            <person name="Calvi B.R."/>
            <person name="Bernardo de Carvalho A."/>
            <person name="Caspi A."/>
            <person name="Castrezana S."/>
            <person name="Celniker S.E."/>
            <person name="Chang J.L."/>
            <person name="Chapple C."/>
            <person name="Chatterji S."/>
            <person name="Chinwalla A."/>
            <person name="Civetta A."/>
            <person name="Clifton S.W."/>
            <person name="Comeron J.M."/>
            <person name="Costello J.C."/>
            <person name="Coyne J.A."/>
            <person name="Daub J."/>
            <person name="David R.G."/>
            <person name="Delcher A.L."/>
            <person name="Delehaunty K."/>
            <person name="Do C.B."/>
            <person name="Ebling H."/>
            <person name="Edwards K."/>
            <person name="Eickbush T."/>
            <person name="Evans J.D."/>
            <person name="Filipski A."/>
            <person name="Findeiss S."/>
            <person name="Freyhult E."/>
            <person name="Fulton L."/>
            <person name="Fulton R."/>
            <person name="Garcia A.C."/>
            <person name="Gardiner A."/>
            <person name="Garfield D.A."/>
            <person name="Garvin B.E."/>
            <person name="Gibson G."/>
            <person name="Gilbert D."/>
            <person name="Gnerre S."/>
            <person name="Godfrey J."/>
            <person name="Good R."/>
            <person name="Gotea V."/>
            <person name="Gravely B."/>
            <person name="Greenberg A.J."/>
            <person name="Griffiths-Jones S."/>
            <person name="Gross S."/>
            <person name="Guigo R."/>
            <person name="Gustafson E.A."/>
            <person name="Haerty W."/>
            <person name="Hahn M.W."/>
            <person name="Halligan D.L."/>
            <person name="Halpern A.L."/>
            <person name="Halter G.M."/>
            <person name="Han M.V."/>
            <person name="Heger A."/>
            <person name="Hillier L."/>
            <person name="Hinrichs A.S."/>
            <person name="Holmes I."/>
            <person name="Hoskins R.A."/>
            <person name="Hubisz M.J."/>
            <person name="Hultmark D."/>
            <person name="Huntley M.A."/>
            <person name="Jaffe D.B."/>
            <person name="Jagadeeshan S."/>
            <person name="Jeck W.R."/>
            <person name="Johnson J."/>
            <person name="Jones C.D."/>
            <person name="Jordan W.C."/>
            <person name="Karpen G.H."/>
            <person name="Kataoka E."/>
            <person name="Keightley P.D."/>
            <person name="Kheradpour P."/>
            <person name="Kirkness E.F."/>
            <person name="Koerich L.B."/>
            <person name="Kristiansen K."/>
            <person name="Kudrna D."/>
            <person name="Kulathinal R.J."/>
            <person name="Kumar S."/>
            <person name="Kwok R."/>
            <person name="Lander E."/>
            <person name="Langley C.H."/>
            <person name="Lapoint R."/>
            <person name="Lazzaro B.P."/>
            <person name="Lee S.J."/>
            <person name="Levesque L."/>
            <person name="Li R."/>
            <person name="Lin C.F."/>
            <person name="Lin M.F."/>
            <person name="Lindblad-Toh K."/>
            <person name="Llopart A."/>
            <person name="Long M."/>
            <person name="Low L."/>
            <person name="Lozovsky E."/>
            <person name="Lu J."/>
            <person name="Luo M."/>
            <person name="Machado C.A."/>
            <person name="Makalowski W."/>
            <person name="Marzo M."/>
            <person name="Matsuda M."/>
            <person name="Matzkin L."/>
            <person name="McAllister B."/>
            <person name="McBride C.S."/>
            <person name="McKernan B."/>
            <person name="McKernan K."/>
            <person name="Mendez-Lago M."/>
            <person name="Minx P."/>
            <person name="Mollenhauer M.U."/>
            <person name="Montooth K."/>
            <person name="Mount S.M."/>
            <person name="Mu X."/>
            <person name="Myers E."/>
            <person name="Negre B."/>
            <person name="Newfeld S."/>
            <person name="Nielsen R."/>
            <person name="Noor M.A."/>
            <person name="O'Grady P."/>
            <person name="Pachter L."/>
            <person name="Papaceit M."/>
            <person name="Parisi M.J."/>
            <person name="Parisi M."/>
            <person name="Parts L."/>
            <person name="Pedersen J.S."/>
            <person name="Pesole G."/>
            <person name="Phillippy A.M."/>
            <person name="Ponting C.P."/>
            <person name="Pop M."/>
            <person name="Porcelli D."/>
            <person name="Powell J.R."/>
            <person name="Prohaska S."/>
            <person name="Pruitt K."/>
            <person name="Puig M."/>
            <person name="Quesneville H."/>
            <person name="Ram K.R."/>
            <person name="Rand D."/>
            <person name="Rasmussen M.D."/>
            <person name="Reed L.K."/>
            <person name="Reenan R."/>
            <person name="Reily A."/>
            <person name="Remington K.A."/>
            <person name="Rieger T.T."/>
            <person name="Ritchie M.G."/>
            <person name="Robin C."/>
            <person name="Rogers Y.H."/>
            <person name="Rohde C."/>
            <person name="Rozas J."/>
            <person name="Rubenfield M.J."/>
            <person name="Ruiz A."/>
            <person name="Russo S."/>
            <person name="Salzberg S.L."/>
            <person name="Sanchez-Gracia A."/>
            <person name="Saranga D.J."/>
            <person name="Sato H."/>
            <person name="Schaeffer S.W."/>
            <person name="Schatz M.C."/>
            <person name="Schlenke T."/>
            <person name="Schwartz R."/>
            <person name="Segarra C."/>
            <person name="Singh R.S."/>
            <person name="Sirot L."/>
            <person name="Sirota M."/>
            <person name="Sisneros N.B."/>
            <person name="Smith C.D."/>
            <person name="Smith T.F."/>
            <person name="Spieth J."/>
            <person name="Stage D.E."/>
            <person name="Stark A."/>
            <person name="Stephan W."/>
            <person name="Strausberg R.L."/>
            <person name="Strempel S."/>
            <person name="Sturgill D."/>
            <person name="Sutton G."/>
            <person name="Sutton G.G."/>
            <person name="Tao W."/>
            <person name="Teichmann S."/>
            <person name="Tobari Y.N."/>
            <person name="Tomimura Y."/>
            <person name="Tsolas J.M."/>
            <person name="Valente V.L."/>
            <person name="Venter E."/>
            <person name="Venter J.C."/>
            <person name="Vicario S."/>
            <person name="Vieira F.G."/>
            <person name="Vilella A.J."/>
            <person name="Villasante A."/>
            <person name="Walenz B."/>
            <person name="Wang J."/>
            <person name="Wasserman M."/>
            <person name="Watts T."/>
            <person name="Wilson D."/>
            <person name="Wilson R.K."/>
            <person name="Wing R.A."/>
            <person name="Wolfner M.F."/>
            <person name="Wong A."/>
            <person name="Wong G.K."/>
            <person name="Wu C.I."/>
            <person name="Wu G."/>
            <person name="Yamamoto D."/>
            <person name="Yang H.P."/>
            <person name="Yang S.P."/>
            <person name="Yorke J.A."/>
            <person name="Yoshida K."/>
            <person name="Zdobnov E."/>
            <person name="Zhang P."/>
            <person name="Zhang Y."/>
            <person name="Zimin A.V."/>
            <person name="Baldwin J."/>
            <person name="Abdouelleil A."/>
            <person name="Abdulkadir J."/>
            <person name="Abebe A."/>
            <person name="Abera B."/>
            <person name="Abreu J."/>
            <person name="Acer S.C."/>
            <person name="Aftuck L."/>
            <person name="Alexander A."/>
            <person name="An P."/>
            <person name="Anderson E."/>
            <person name="Anderson S."/>
            <person name="Arachi H."/>
            <person name="Azer M."/>
            <person name="Bachantsang P."/>
            <person name="Barry A."/>
            <person name="Bayul T."/>
            <person name="Berlin A."/>
            <person name="Bessette D."/>
            <person name="Bloom T."/>
            <person name="Blye J."/>
            <person name="Boguslavskiy L."/>
            <person name="Bonnet C."/>
            <person name="Boukhgalter B."/>
            <person name="Bourzgui I."/>
            <person name="Brown A."/>
            <person name="Cahill P."/>
            <person name="Channer S."/>
            <person name="Cheshatsang Y."/>
            <person name="Chuda L."/>
            <person name="Citroen M."/>
            <person name="Collymore A."/>
            <person name="Cooke P."/>
            <person name="Costello M."/>
            <person name="D'Aco K."/>
            <person name="Daza R."/>
            <person name="De Haan G."/>
            <person name="DeGray S."/>
            <person name="DeMaso C."/>
            <person name="Dhargay N."/>
            <person name="Dooley K."/>
            <person name="Dooley E."/>
            <person name="Doricent M."/>
            <person name="Dorje P."/>
            <person name="Dorjee K."/>
            <person name="Dupes A."/>
            <person name="Elong R."/>
            <person name="Falk J."/>
            <person name="Farina A."/>
            <person name="Faro S."/>
            <person name="Ferguson D."/>
            <person name="Fisher S."/>
            <person name="Foley C.D."/>
            <person name="Franke A."/>
            <person name="Friedrich D."/>
            <person name="Gadbois L."/>
            <person name="Gearin G."/>
            <person name="Gearin C.R."/>
            <person name="Giannoukos G."/>
            <person name="Goode T."/>
            <person name="Graham J."/>
            <person name="Grandbois E."/>
            <person name="Grewal S."/>
            <person name="Gyaltsen K."/>
            <person name="Hafez N."/>
            <person name="Hagos B."/>
            <person name="Hall J."/>
            <person name="Henson C."/>
            <person name="Hollinger A."/>
            <person name="Honan T."/>
            <person name="Huard M.D."/>
            <person name="Hughes L."/>
            <person name="Hurhula B."/>
            <person name="Husby M.E."/>
            <person name="Kamat A."/>
            <person name="Kanga B."/>
            <person name="Kashin S."/>
            <person name="Khazanovich D."/>
            <person name="Kisner P."/>
            <person name="Lance K."/>
            <person name="Lara M."/>
            <person name="Lee W."/>
            <person name="Lennon N."/>
            <person name="Letendre F."/>
            <person name="LeVine R."/>
            <person name="Lipovsky A."/>
            <person name="Liu X."/>
            <person name="Liu J."/>
            <person name="Liu S."/>
            <person name="Lokyitsang T."/>
            <person name="Lokyitsang Y."/>
            <person name="Lubonja R."/>
            <person name="Lui A."/>
            <person name="MacDonald P."/>
            <person name="Magnisalis V."/>
            <person name="Maru K."/>
            <person name="Matthews C."/>
            <person name="McCusker W."/>
            <person name="McDonough S."/>
            <person name="Mehta T."/>
            <person name="Meldrim J."/>
            <person name="Meneus L."/>
            <person name="Mihai O."/>
            <person name="Mihalev A."/>
            <person name="Mihova T."/>
            <person name="Mittelman R."/>
            <person name="Mlenga V."/>
            <person name="Montmayeur A."/>
            <person name="Mulrain L."/>
            <person name="Navidi A."/>
            <person name="Naylor J."/>
            <person name="Negash T."/>
            <person name="Nguyen T."/>
            <person name="Nguyen N."/>
            <person name="Nicol R."/>
            <person name="Norbu C."/>
            <person name="Norbu N."/>
            <person name="Novod N."/>
            <person name="O'Neill B."/>
            <person name="Osman S."/>
            <person name="Markiewicz E."/>
            <person name="Oyono O.L."/>
            <person name="Patti C."/>
            <person name="Phunkhang P."/>
            <person name="Pierre F."/>
            <person name="Priest M."/>
            <person name="Raghuraman S."/>
            <person name="Rege F."/>
            <person name="Reyes R."/>
            <person name="Rise C."/>
            <person name="Rogov P."/>
            <person name="Ross K."/>
            <person name="Ryan E."/>
            <person name="Settipalli S."/>
            <person name="Shea T."/>
            <person name="Sherpa N."/>
            <person name="Shi L."/>
            <person name="Shih D."/>
            <person name="Sparrow T."/>
            <person name="Spaulding J."/>
            <person name="Stalker J."/>
            <person name="Stange-Thomann N."/>
            <person name="Stavropoulos S."/>
            <person name="Stone C."/>
            <person name="Strader C."/>
            <person name="Tesfaye S."/>
            <person name="Thomson T."/>
            <person name="Thoulutsang Y."/>
            <person name="Thoulutsang D."/>
            <person name="Topham K."/>
            <person name="Topping I."/>
            <person name="Tsamla T."/>
            <person name="Vassiliev H."/>
            <person name="Vo A."/>
            <person name="Wangchuk T."/>
            <person name="Wangdi T."/>
            <person name="Weiand M."/>
            <person name="Wilkinson J."/>
            <person name="Wilson A."/>
            <person name="Yadav S."/>
            <person name="Young G."/>
            <person name="Yu Q."/>
            <person name="Zembek L."/>
            <person name="Zhong D."/>
            <person name="Zimmer A."/>
            <person name="Zwirko Z."/>
            <person name="Jaffe D.B."/>
            <person name="Alvarez P."/>
            <person name="Brockman W."/>
            <person name="Butler J."/>
            <person name="Chin C."/>
            <person name="Gnerre S."/>
            <person name="Grabherr M."/>
            <person name="Kleber M."/>
            <person name="Mauceli E."/>
            <person name="MacCallum I."/>
        </authorList>
    </citation>
    <scope>NUCLEOTIDE SEQUENCE [LARGE SCALE GENOMIC DNA]</scope>
    <source>
        <strain evidence="3">TSC#14024-0371.13</strain>
        <strain evidence="5">Tucson 14024-0371.13</strain>
    </source>
</reference>
<feature type="compositionally biased region" description="Basic residues" evidence="1">
    <location>
        <begin position="88"/>
        <end position="122"/>
    </location>
</feature>
<reference evidence="3" key="2">
    <citation type="journal article" date="2008" name="Bioinformatics">
        <title>Assembly reconciliation.</title>
        <authorList>
            <person name="Zimin A.V."/>
            <person name="Smith D.R."/>
            <person name="Sutton G."/>
            <person name="Yorke J.A."/>
        </authorList>
    </citation>
    <scope>NUCLEOTIDE SEQUENCE</scope>
    <source>
        <strain evidence="3">TSC#14024-0371.13</strain>
    </source>
</reference>
<sequence length="122" mass="12768">MRFQLAFFLGSLALVATVCAQTTPTDPTTPPTDPTTPPATPTTPPATPTTPSLPTSPTTPPASTDPTASTAAPSTATTTAAPSGGGSKKTKCVRHFDRKIRRSGRKTKVHRNRSRGRRSSRN</sequence>
<proteinExistence type="predicted"/>
<evidence type="ECO:0000313" key="3">
    <source>
        <dbReference type="EMBL" id="EDV39305.1"/>
    </source>
</evidence>
<dbReference type="OMA" id="IHYERKT"/>
<organism evidence="3 5">
    <name type="scientific">Drosophila ananassae</name>
    <name type="common">Fruit fly</name>
    <dbReference type="NCBI Taxonomy" id="7217"/>
    <lineage>
        <taxon>Eukaryota</taxon>
        <taxon>Metazoa</taxon>
        <taxon>Ecdysozoa</taxon>
        <taxon>Arthropoda</taxon>
        <taxon>Hexapoda</taxon>
        <taxon>Insecta</taxon>
        <taxon>Pterygota</taxon>
        <taxon>Neoptera</taxon>
        <taxon>Endopterygota</taxon>
        <taxon>Diptera</taxon>
        <taxon>Brachycera</taxon>
        <taxon>Muscomorpha</taxon>
        <taxon>Ephydroidea</taxon>
        <taxon>Drosophilidae</taxon>
        <taxon>Drosophila</taxon>
        <taxon>Sophophora</taxon>
    </lineage>
</organism>
<dbReference type="KEGG" id="dan:6507199"/>
<evidence type="ECO:0000256" key="1">
    <source>
        <dbReference type="SAM" id="MobiDB-lite"/>
    </source>
</evidence>
<protein>
    <submittedName>
        <fullName evidence="3">Uncharacterized protein</fullName>
    </submittedName>
</protein>
<accession>B3M3X1</accession>
<dbReference type="Proteomes" id="UP000007801">
    <property type="component" value="Unassembled WGS sequence"/>
</dbReference>
<keyword evidence="2" id="KW-0732">Signal</keyword>
<evidence type="ECO:0000313" key="5">
    <source>
        <dbReference type="Proteomes" id="UP000007801"/>
    </source>
</evidence>
<feature type="signal peptide" evidence="2">
    <location>
        <begin position="1"/>
        <end position="20"/>
    </location>
</feature>